<proteinExistence type="predicted"/>
<dbReference type="Gene3D" id="3.50.50.60">
    <property type="entry name" value="FAD/NAD(P)-binding domain"/>
    <property type="match status" value="1"/>
</dbReference>
<comment type="cofactor">
    <cofactor evidence="1">
        <name>FAD</name>
        <dbReference type="ChEBI" id="CHEBI:57692"/>
    </cofactor>
</comment>
<evidence type="ECO:0000256" key="3">
    <source>
        <dbReference type="ARBA" id="ARBA00022827"/>
    </source>
</evidence>
<dbReference type="Pfam" id="PF22780">
    <property type="entry name" value="HI0933_like_1st"/>
    <property type="match status" value="1"/>
</dbReference>
<dbReference type="NCBIfam" id="TIGR00275">
    <property type="entry name" value="aminoacetone oxidase family FAD-binding enzyme"/>
    <property type="match status" value="1"/>
</dbReference>
<organism evidence="6 7">
    <name type="scientific">Paenalkalicoccus suaedae</name>
    <dbReference type="NCBI Taxonomy" id="2592382"/>
    <lineage>
        <taxon>Bacteria</taxon>
        <taxon>Bacillati</taxon>
        <taxon>Bacillota</taxon>
        <taxon>Bacilli</taxon>
        <taxon>Bacillales</taxon>
        <taxon>Bacillaceae</taxon>
        <taxon>Paenalkalicoccus</taxon>
    </lineage>
</organism>
<name>A0A859FHJ5_9BACI</name>
<evidence type="ECO:0000259" key="4">
    <source>
        <dbReference type="Pfam" id="PF03486"/>
    </source>
</evidence>
<dbReference type="InterPro" id="IPR036188">
    <property type="entry name" value="FAD/NAD-bd_sf"/>
</dbReference>
<dbReference type="AlphaFoldDB" id="A0A859FHJ5"/>
<dbReference type="EMBL" id="CP041372">
    <property type="protein sequence ID" value="QKS72122.1"/>
    <property type="molecule type" value="Genomic_DNA"/>
</dbReference>
<dbReference type="SUPFAM" id="SSF160996">
    <property type="entry name" value="HI0933 insert domain-like"/>
    <property type="match status" value="1"/>
</dbReference>
<dbReference type="PANTHER" id="PTHR42887">
    <property type="entry name" value="OS12G0638800 PROTEIN"/>
    <property type="match status" value="1"/>
</dbReference>
<accession>A0A859FHJ5</accession>
<keyword evidence="7" id="KW-1185">Reference proteome</keyword>
<evidence type="ECO:0000259" key="5">
    <source>
        <dbReference type="Pfam" id="PF22780"/>
    </source>
</evidence>
<dbReference type="PANTHER" id="PTHR42887:SF2">
    <property type="entry name" value="OS12G0638800 PROTEIN"/>
    <property type="match status" value="1"/>
</dbReference>
<feature type="domain" description="RsdA/BaiN/AoA(So)-like Rossmann fold-like" evidence="4">
    <location>
        <begin position="3"/>
        <end position="413"/>
    </location>
</feature>
<dbReference type="InterPro" id="IPR057661">
    <property type="entry name" value="RsdA/BaiN/AoA(So)_Rossmann"/>
</dbReference>
<evidence type="ECO:0000313" key="6">
    <source>
        <dbReference type="EMBL" id="QKS72122.1"/>
    </source>
</evidence>
<dbReference type="InterPro" id="IPR023166">
    <property type="entry name" value="BaiN-like_dom_sf"/>
</dbReference>
<reference evidence="7" key="1">
    <citation type="submission" date="2019-07" db="EMBL/GenBank/DDBJ databases">
        <title>Bacillus alkalisoli sp. nov. isolated from saline soil.</title>
        <authorList>
            <person name="Sun J.-Q."/>
            <person name="Xu L."/>
        </authorList>
    </citation>
    <scope>NUCLEOTIDE SEQUENCE [LARGE SCALE GENOMIC DNA]</scope>
    <source>
        <strain evidence="7">M4U3P1</strain>
    </source>
</reference>
<feature type="domain" description="RsdA/BaiN/AoA(So)-like insert" evidence="5">
    <location>
        <begin position="191"/>
        <end position="360"/>
    </location>
</feature>
<keyword evidence="3" id="KW-0274">FAD</keyword>
<dbReference type="SUPFAM" id="SSF51905">
    <property type="entry name" value="FAD/NAD(P)-binding domain"/>
    <property type="match status" value="1"/>
</dbReference>
<dbReference type="InterPro" id="IPR004792">
    <property type="entry name" value="BaiN-like"/>
</dbReference>
<sequence length="428" mass="46272">MKDVVIIGGGPSGLMAAVASASHGASVLLLDKGSKLGRKLAISGGGRCNVTNRVDAAEIIKHIPGNGRFMYSPFSIFNNEDIIAFFEGLNIPLKEEDNGRMFPVNDKAIEVVRALLNKIRSLNVEIRTKTEVADIHYTEDAVSAVELTDGELIQAKNVIVAVGGMSVPYTGSTGDGYPWAKKAGHTITDLYPTEVPITMSDSFIHTKELQGLSLRDVQLSVIDPKKGKLIKAHRGDMIFTHFGVSGPIGLRCSQYVIKAKKKHDVSSVPMEIDLFVDENEETLFQRLNKVIQSEPKKAVKNALSGFAPERLMPILLKNASIDGMTVCTELGHDKIRALAKAMKHIELTATGTLSIEKAFVTGGGVSVKEVYPKRMESKMKQGLFFCGEVMDLHGYTGGYNITVAFSTGYTAGKAAAERCAVEGNEVVQ</sequence>
<dbReference type="Gene3D" id="2.40.30.10">
    <property type="entry name" value="Translation factors"/>
    <property type="match status" value="1"/>
</dbReference>
<dbReference type="Proteomes" id="UP000318138">
    <property type="component" value="Chromosome"/>
</dbReference>
<gene>
    <name evidence="6" type="ORF">FLK61_36285</name>
</gene>
<dbReference type="InterPro" id="IPR055178">
    <property type="entry name" value="RsdA/BaiN/AoA(So)-like_dom"/>
</dbReference>
<keyword evidence="2" id="KW-0285">Flavoprotein</keyword>
<dbReference type="PRINTS" id="PR00368">
    <property type="entry name" value="FADPNR"/>
</dbReference>
<dbReference type="Pfam" id="PF03486">
    <property type="entry name" value="HI0933_like"/>
    <property type="match status" value="1"/>
</dbReference>
<protein>
    <submittedName>
        <fullName evidence="6">NAD(P)/FAD-dependent oxidoreductase</fullName>
    </submittedName>
</protein>
<evidence type="ECO:0000313" key="7">
    <source>
        <dbReference type="Proteomes" id="UP000318138"/>
    </source>
</evidence>
<evidence type="ECO:0000256" key="1">
    <source>
        <dbReference type="ARBA" id="ARBA00001974"/>
    </source>
</evidence>
<dbReference type="Gene3D" id="1.10.8.260">
    <property type="entry name" value="HI0933 insert domain-like"/>
    <property type="match status" value="1"/>
</dbReference>
<evidence type="ECO:0000256" key="2">
    <source>
        <dbReference type="ARBA" id="ARBA00022630"/>
    </source>
</evidence>
<dbReference type="KEGG" id="psua:FLK61_36285"/>
<dbReference type="PRINTS" id="PR00411">
    <property type="entry name" value="PNDRDTASEI"/>
</dbReference>